<comment type="caution">
    <text evidence="5">The sequence shown here is derived from an EMBL/GenBank/DDBJ whole genome shotgun (WGS) entry which is preliminary data.</text>
</comment>
<dbReference type="PROSITE" id="PS50995">
    <property type="entry name" value="HTH_MARR_2"/>
    <property type="match status" value="1"/>
</dbReference>
<sequence>MPRLQLLKFMPFRLNRLAAEVSGDLAKVYAERFGIDIPEWRVLATLAVREPRSAQFIVRCTRTHKTRISRAVSRLLELGLIERAGNGGDRRETLLRMTEKGRALYEEIVPFVLERERQVLSCLSEDERRSFDRALSKLEQALGLVQDPDQLHD</sequence>
<dbReference type="SMART" id="SM00347">
    <property type="entry name" value="HTH_MARR"/>
    <property type="match status" value="1"/>
</dbReference>
<gene>
    <name evidence="5" type="ORF">U1T56_16975</name>
</gene>
<dbReference type="InterPro" id="IPR000835">
    <property type="entry name" value="HTH_MarR-typ"/>
</dbReference>
<dbReference type="Pfam" id="PF12802">
    <property type="entry name" value="MarR_2"/>
    <property type="match status" value="1"/>
</dbReference>
<evidence type="ECO:0000313" key="6">
    <source>
        <dbReference type="Proteomes" id="UP001375743"/>
    </source>
</evidence>
<evidence type="ECO:0000256" key="3">
    <source>
        <dbReference type="ARBA" id="ARBA00023163"/>
    </source>
</evidence>
<dbReference type="Proteomes" id="UP001375743">
    <property type="component" value="Unassembled WGS sequence"/>
</dbReference>
<dbReference type="InterPro" id="IPR036390">
    <property type="entry name" value="WH_DNA-bd_sf"/>
</dbReference>
<proteinExistence type="predicted"/>
<organism evidence="5 6">
    <name type="scientific">Benzoatithermus flavus</name>
    <dbReference type="NCBI Taxonomy" id="3108223"/>
    <lineage>
        <taxon>Bacteria</taxon>
        <taxon>Pseudomonadati</taxon>
        <taxon>Pseudomonadota</taxon>
        <taxon>Alphaproteobacteria</taxon>
        <taxon>Geminicoccales</taxon>
        <taxon>Geminicoccaceae</taxon>
        <taxon>Benzoatithermus</taxon>
    </lineage>
</organism>
<dbReference type="SUPFAM" id="SSF46785">
    <property type="entry name" value="Winged helix' DNA-binding domain"/>
    <property type="match status" value="1"/>
</dbReference>
<evidence type="ECO:0000256" key="1">
    <source>
        <dbReference type="ARBA" id="ARBA00023015"/>
    </source>
</evidence>
<evidence type="ECO:0000259" key="4">
    <source>
        <dbReference type="PROSITE" id="PS50995"/>
    </source>
</evidence>
<keyword evidence="3" id="KW-0804">Transcription</keyword>
<name>A0ABU8XUH2_9PROT</name>
<dbReference type="InterPro" id="IPR036388">
    <property type="entry name" value="WH-like_DNA-bd_sf"/>
</dbReference>
<reference evidence="5 6" key="1">
    <citation type="submission" date="2024-01" db="EMBL/GenBank/DDBJ databases">
        <title>Multi-omics insights into the function and evolution of sodium benzoate biodegradation pathways in Benzoatithermus flavus gen. nov., sp. nov. from hot spring.</title>
        <authorList>
            <person name="Hu C.-J."/>
            <person name="Li W.-J."/>
        </authorList>
    </citation>
    <scope>NUCLEOTIDE SEQUENCE [LARGE SCALE GENOMIC DNA]</scope>
    <source>
        <strain evidence="5 6">SYSU G07066</strain>
    </source>
</reference>
<keyword evidence="2" id="KW-0238">DNA-binding</keyword>
<accession>A0ABU8XUH2</accession>
<dbReference type="PRINTS" id="PR00598">
    <property type="entry name" value="HTHMARR"/>
</dbReference>
<keyword evidence="1" id="KW-0805">Transcription regulation</keyword>
<dbReference type="InterPro" id="IPR052067">
    <property type="entry name" value="Metal_resp_HTH_trans_reg"/>
</dbReference>
<dbReference type="EMBL" id="JBBLZC010000019">
    <property type="protein sequence ID" value="MEK0084847.1"/>
    <property type="molecule type" value="Genomic_DNA"/>
</dbReference>
<feature type="domain" description="HTH marR-type" evidence="4">
    <location>
        <begin position="7"/>
        <end position="140"/>
    </location>
</feature>
<dbReference type="RefSeq" id="WP_418160697.1">
    <property type="nucleotide sequence ID" value="NZ_JBBLZC010000019.1"/>
</dbReference>
<protein>
    <submittedName>
        <fullName evidence="5">MarR family transcriptional regulator</fullName>
    </submittedName>
</protein>
<evidence type="ECO:0000313" key="5">
    <source>
        <dbReference type="EMBL" id="MEK0084847.1"/>
    </source>
</evidence>
<dbReference type="Gene3D" id="1.10.10.10">
    <property type="entry name" value="Winged helix-like DNA-binding domain superfamily/Winged helix DNA-binding domain"/>
    <property type="match status" value="1"/>
</dbReference>
<evidence type="ECO:0000256" key="2">
    <source>
        <dbReference type="ARBA" id="ARBA00023125"/>
    </source>
</evidence>
<dbReference type="PANTHER" id="PTHR35790:SF4">
    <property type="entry name" value="HTH-TYPE TRANSCRIPTIONAL REGULATOR PCHR"/>
    <property type="match status" value="1"/>
</dbReference>
<dbReference type="PANTHER" id="PTHR35790">
    <property type="entry name" value="HTH-TYPE TRANSCRIPTIONAL REGULATOR PCHR"/>
    <property type="match status" value="1"/>
</dbReference>
<keyword evidence="6" id="KW-1185">Reference proteome</keyword>